<dbReference type="GeneID" id="94424959"/>
<evidence type="ECO:0000313" key="4">
    <source>
        <dbReference type="Proteomes" id="UP000221165"/>
    </source>
</evidence>
<proteinExistence type="predicted"/>
<feature type="non-terminal residue" evidence="3">
    <location>
        <position position="762"/>
    </location>
</feature>
<dbReference type="Proteomes" id="UP000221165">
    <property type="component" value="Unassembled WGS sequence"/>
</dbReference>
<feature type="compositionally biased region" description="Basic residues" evidence="1">
    <location>
        <begin position="661"/>
        <end position="671"/>
    </location>
</feature>
<dbReference type="EMBL" id="MIGC01000617">
    <property type="protein sequence ID" value="PHJ24604.1"/>
    <property type="molecule type" value="Genomic_DNA"/>
</dbReference>
<feature type="signal peptide" evidence="2">
    <location>
        <begin position="1"/>
        <end position="19"/>
    </location>
</feature>
<sequence length="762" mass="87661">MPFFLLSFSFFSCLRGAAPRKISKRLPEYMRVLKVLRHYLGLGQSFISDRDPYLLSCLAHLIEDLRHQRSDGFWSFLDAIRHDGLLSLFSLIYGTYLEYEGGLATMVVAKTSLVDKCVESAFLFSRLDPLNQLVLPGGLLGSILVTVLKGYNLLFFPALAGITNLASLAAAFICLTRLPSVLFSAVQKLFRATKKGIRRGYIKYYSFRVRGDGVGGDLIRSIALERGPVLLATLWQLQNVDFSNLKEFHSISPTTSHSIFSHGVGIGVTQFSSDFMNLIYHDYLHPQAQVAHTCLHTTTWGPSESMQIKCEHFYRRLEKFGRSLVGVLSYVSNWNFKRYVAELLLLNYTITNIQMNVAVGSRSSTASGFADVRGYLELETEIGSLSSRIFRLPFLEKDAHLISLGSAKLSLFFTLRRLYQWRPSMDEYDVYLRKSTRKKRRKDNFSEDPPTSLTPSDTTGATERRDEEEEEESYGVEETYPERREEEQRLLLAGERQFLSSLHRRRSRELLNLLLSGLRSYATALDEIFGRFVHLVMLRNYQHKKSFPFSPSFCDRDGPRKEEEQQREGTYDSNGRGGEEEGMRMSGCDERVLRARGEMPLRLLVANFAGLSYEADQGFKGDHERSRRGFFTDQREEEEEKKKNGPDKEDAIFQEGERRGFPPRKKRKKKNLSIESTRRIDAKTITSEFMQFLDEVKFIQLPPSWFDRIFKRRRKGGEIKKKKKKKIKPSWILDVILNPLFGTGTYKHTPLTPDERKTIEAI</sequence>
<evidence type="ECO:0000313" key="3">
    <source>
        <dbReference type="EMBL" id="PHJ24604.1"/>
    </source>
</evidence>
<dbReference type="AlphaFoldDB" id="A0A2C6LC73"/>
<comment type="caution">
    <text evidence="3">The sequence shown here is derived from an EMBL/GenBank/DDBJ whole genome shotgun (WGS) entry which is preliminary data.</text>
</comment>
<feature type="region of interest" description="Disordered" evidence="1">
    <location>
        <begin position="549"/>
        <end position="585"/>
    </location>
</feature>
<feature type="chain" id="PRO_5013401631" evidence="2">
    <location>
        <begin position="20"/>
        <end position="762"/>
    </location>
</feature>
<evidence type="ECO:0000256" key="1">
    <source>
        <dbReference type="SAM" id="MobiDB-lite"/>
    </source>
</evidence>
<dbReference type="VEuPathDB" id="ToxoDB:CSUI_001542"/>
<keyword evidence="3" id="KW-0472">Membrane</keyword>
<gene>
    <name evidence="3" type="ORF">CSUI_001542</name>
</gene>
<feature type="compositionally biased region" description="Acidic residues" evidence="1">
    <location>
        <begin position="466"/>
        <end position="475"/>
    </location>
</feature>
<evidence type="ECO:0000256" key="2">
    <source>
        <dbReference type="SAM" id="SignalP"/>
    </source>
</evidence>
<protein>
    <submittedName>
        <fullName evidence="3">Transmembrane protein</fullName>
    </submittedName>
</protein>
<keyword evidence="4" id="KW-1185">Reference proteome</keyword>
<feature type="compositionally biased region" description="Low complexity" evidence="1">
    <location>
        <begin position="448"/>
        <end position="461"/>
    </location>
</feature>
<reference evidence="3 4" key="1">
    <citation type="journal article" date="2017" name="Int. J. Parasitol.">
        <title>The genome of the protozoan parasite Cystoisospora suis and a reverse vaccinology approach to identify vaccine candidates.</title>
        <authorList>
            <person name="Palmieri N."/>
            <person name="Shrestha A."/>
            <person name="Ruttkowski B."/>
            <person name="Beck T."/>
            <person name="Vogl C."/>
            <person name="Tomley F."/>
            <person name="Blake D.P."/>
            <person name="Joachim A."/>
        </authorList>
    </citation>
    <scope>NUCLEOTIDE SEQUENCE [LARGE SCALE GENOMIC DNA]</scope>
    <source>
        <strain evidence="3 4">Wien I</strain>
    </source>
</reference>
<feature type="region of interest" description="Disordered" evidence="1">
    <location>
        <begin position="439"/>
        <end position="482"/>
    </location>
</feature>
<keyword evidence="3" id="KW-0812">Transmembrane</keyword>
<feature type="region of interest" description="Disordered" evidence="1">
    <location>
        <begin position="619"/>
        <end position="673"/>
    </location>
</feature>
<keyword evidence="2" id="KW-0732">Signal</keyword>
<dbReference type="RefSeq" id="XP_067926276.1">
    <property type="nucleotide sequence ID" value="XM_068061748.1"/>
</dbReference>
<feature type="compositionally biased region" description="Basic and acidic residues" evidence="1">
    <location>
        <begin position="640"/>
        <end position="660"/>
    </location>
</feature>
<accession>A0A2C6LC73</accession>
<organism evidence="3 4">
    <name type="scientific">Cystoisospora suis</name>
    <dbReference type="NCBI Taxonomy" id="483139"/>
    <lineage>
        <taxon>Eukaryota</taxon>
        <taxon>Sar</taxon>
        <taxon>Alveolata</taxon>
        <taxon>Apicomplexa</taxon>
        <taxon>Conoidasida</taxon>
        <taxon>Coccidia</taxon>
        <taxon>Eucoccidiorida</taxon>
        <taxon>Eimeriorina</taxon>
        <taxon>Sarcocystidae</taxon>
        <taxon>Cystoisospora</taxon>
    </lineage>
</organism>
<name>A0A2C6LC73_9APIC</name>
<feature type="compositionally biased region" description="Basic and acidic residues" evidence="1">
    <location>
        <begin position="554"/>
        <end position="570"/>
    </location>
</feature>